<keyword evidence="2" id="KW-0677">Repeat</keyword>
<dbReference type="Pfam" id="PF00400">
    <property type="entry name" value="WD40"/>
    <property type="match status" value="2"/>
</dbReference>
<gene>
    <name evidence="4" type="ORF">FCM35_KLT08540</name>
</gene>
<organism evidence="4 5">
    <name type="scientific">Carex littledalei</name>
    <dbReference type="NCBI Taxonomy" id="544730"/>
    <lineage>
        <taxon>Eukaryota</taxon>
        <taxon>Viridiplantae</taxon>
        <taxon>Streptophyta</taxon>
        <taxon>Embryophyta</taxon>
        <taxon>Tracheophyta</taxon>
        <taxon>Spermatophyta</taxon>
        <taxon>Magnoliopsida</taxon>
        <taxon>Liliopsida</taxon>
        <taxon>Poales</taxon>
        <taxon>Cyperaceae</taxon>
        <taxon>Cyperoideae</taxon>
        <taxon>Cariceae</taxon>
        <taxon>Carex</taxon>
        <taxon>Carex subgen. Euthyceras</taxon>
    </lineage>
</organism>
<name>A0A833VHS8_9POAL</name>
<comment type="caution">
    <text evidence="4">The sequence shown here is derived from an EMBL/GenBank/DDBJ whole genome shotgun (WGS) entry which is preliminary data.</text>
</comment>
<dbReference type="PANTHER" id="PTHR22847:SF746">
    <property type="entry name" value="OS01G0185400 PROTEIN"/>
    <property type="match status" value="1"/>
</dbReference>
<dbReference type="InterPro" id="IPR036322">
    <property type="entry name" value="WD40_repeat_dom_sf"/>
</dbReference>
<dbReference type="InterPro" id="IPR036047">
    <property type="entry name" value="F-box-like_dom_sf"/>
</dbReference>
<keyword evidence="1" id="KW-0853">WD repeat</keyword>
<dbReference type="SUPFAM" id="SSF50978">
    <property type="entry name" value="WD40 repeat-like"/>
    <property type="match status" value="1"/>
</dbReference>
<dbReference type="InterPro" id="IPR001810">
    <property type="entry name" value="F-box_dom"/>
</dbReference>
<keyword evidence="5" id="KW-1185">Reference proteome</keyword>
<evidence type="ECO:0000256" key="2">
    <source>
        <dbReference type="ARBA" id="ARBA00022737"/>
    </source>
</evidence>
<feature type="domain" description="F-box" evidence="3">
    <location>
        <begin position="8"/>
        <end position="54"/>
    </location>
</feature>
<evidence type="ECO:0000313" key="5">
    <source>
        <dbReference type="Proteomes" id="UP000623129"/>
    </source>
</evidence>
<evidence type="ECO:0000256" key="1">
    <source>
        <dbReference type="ARBA" id="ARBA00022574"/>
    </source>
</evidence>
<dbReference type="InterPro" id="IPR001680">
    <property type="entry name" value="WD40_rpt"/>
</dbReference>
<evidence type="ECO:0000259" key="3">
    <source>
        <dbReference type="PROSITE" id="PS50181"/>
    </source>
</evidence>
<proteinExistence type="predicted"/>
<evidence type="ECO:0000313" key="4">
    <source>
        <dbReference type="EMBL" id="KAF3326910.1"/>
    </source>
</evidence>
<dbReference type="Gene3D" id="2.130.10.10">
    <property type="entry name" value="YVTN repeat-like/Quinoprotein amine dehydrogenase"/>
    <property type="match status" value="2"/>
</dbReference>
<dbReference type="PROSITE" id="PS50181">
    <property type="entry name" value="FBOX"/>
    <property type="match status" value="1"/>
</dbReference>
<dbReference type="AlphaFoldDB" id="A0A833VHS8"/>
<dbReference type="SMART" id="SM00320">
    <property type="entry name" value="WD40"/>
    <property type="match status" value="5"/>
</dbReference>
<dbReference type="Proteomes" id="UP000623129">
    <property type="component" value="Unassembled WGS sequence"/>
</dbReference>
<dbReference type="PANTHER" id="PTHR22847">
    <property type="entry name" value="WD40 REPEAT PROTEIN"/>
    <property type="match status" value="1"/>
</dbReference>
<reference evidence="4" key="1">
    <citation type="submission" date="2020-01" db="EMBL/GenBank/DDBJ databases">
        <title>Genome sequence of Kobresia littledalei, the first chromosome-level genome in the family Cyperaceae.</title>
        <authorList>
            <person name="Qu G."/>
        </authorList>
    </citation>
    <scope>NUCLEOTIDE SEQUENCE</scope>
    <source>
        <strain evidence="4">C.B.Clarke</strain>
        <tissue evidence="4">Leaf</tissue>
    </source>
</reference>
<dbReference type="SUPFAM" id="SSF81383">
    <property type="entry name" value="F-box domain"/>
    <property type="match status" value="1"/>
</dbReference>
<accession>A0A833VHS8</accession>
<protein>
    <submittedName>
        <fullName evidence="4">Guanine nucleotide-binding protein subunit beta-like protein B</fullName>
    </submittedName>
</protein>
<dbReference type="InterPro" id="IPR015943">
    <property type="entry name" value="WD40/YVTN_repeat-like_dom_sf"/>
</dbReference>
<dbReference type="OrthoDB" id="727118at2759"/>
<dbReference type="Gene3D" id="1.20.1280.50">
    <property type="match status" value="1"/>
</dbReference>
<sequence length="475" mass="51804">MAQPTVCGKTLADIPADAVAQCTEFLDLREIASLAMTCQSLRASAYSDHVWFRLFKERWPNLPLTGGASDIRGKYINRLTAIHQMKFSDPSLGYLSTFPTQAVNHLILDKSNLWASKGSDAELYRLNTFGSVHGYKTLKSHGSRITSIRLIPIADTWLSRSETSNTDNTLVTSSADRTIRLWWKGKSQRCFKGHTGPVTALADKLVGGFGDTKLLASGGEDCMVKVWSVGSSHKNHAIATYHGHEKPLSFLAVSWHKPSLLISISKDSKLRAWDATASGSSPCVGTASLSGTPVGVKCHDTICYVATRSSVAALDLRTMQRAFTLPINGTEVCSFEILPAKWMMCTGVHDRALLWDIRKSSQDSTPVANLDSDGRVTLLHMDQYKVVTAGSSNHHVNIWDASSTKLVNSLDCRIPGEDVLANGVSAISVDGCRIVTTACCSEMGHVLCFRDFSICTKPVSLEDGETGPKFWETKD</sequence>
<dbReference type="EMBL" id="SWLB01000018">
    <property type="protein sequence ID" value="KAF3326910.1"/>
    <property type="molecule type" value="Genomic_DNA"/>
</dbReference>